<sequence>MKISIKYIVAIFAMALTFVSCSNDDETAVNELEGITKFKEITNDTHTIELYSHMGSLEQGYNEISLRIKENATNNYIKNAEVSWAPLMHMTMMTHSCPYSAVEKVTENGTLYKGYIMFQMAQNETEYWDLKIDYTINGVDYTVTDVIDVPASAKRKVNTFTGSDGVKYLLAYIEPHHPKVAVNDMKVGVWKMQNMMTFPVVDGYTVKIDPRMPSMGNHTSPNNVHATQTLAGGLYDGKLSLTMTGYWKINLQLANAEGTILKGEEITETVIASSIFFEIEF</sequence>
<proteinExistence type="predicted"/>
<dbReference type="Proteomes" id="UP000249620">
    <property type="component" value="Unassembled WGS sequence"/>
</dbReference>
<feature type="signal peptide" evidence="1">
    <location>
        <begin position="1"/>
        <end position="22"/>
    </location>
</feature>
<keyword evidence="1" id="KW-0732">Signal</keyword>
<evidence type="ECO:0000256" key="1">
    <source>
        <dbReference type="SAM" id="SignalP"/>
    </source>
</evidence>
<organism evidence="2 3">
    <name type="scientific">Flavobacterium aquaticum</name>
    <dbReference type="NCBI Taxonomy" id="1236486"/>
    <lineage>
        <taxon>Bacteria</taxon>
        <taxon>Pseudomonadati</taxon>
        <taxon>Bacteroidota</taxon>
        <taxon>Flavobacteriia</taxon>
        <taxon>Flavobacteriales</taxon>
        <taxon>Flavobacteriaceae</taxon>
        <taxon>Flavobacterium</taxon>
    </lineage>
</organism>
<dbReference type="EMBL" id="QLMI01000005">
    <property type="protein sequence ID" value="RAK21832.1"/>
    <property type="molecule type" value="Genomic_DNA"/>
</dbReference>
<keyword evidence="3" id="KW-1185">Reference proteome</keyword>
<dbReference type="OrthoDB" id="1065544at2"/>
<dbReference type="AlphaFoldDB" id="A0A327YMU6"/>
<gene>
    <name evidence="2" type="ORF">B0I03_105268</name>
</gene>
<evidence type="ECO:0000313" key="2">
    <source>
        <dbReference type="EMBL" id="RAK21832.1"/>
    </source>
</evidence>
<name>A0A327YMU6_9FLAO</name>
<reference evidence="2 3" key="1">
    <citation type="submission" date="2018-06" db="EMBL/GenBank/DDBJ databases">
        <title>Genomic Encyclopedia of Type Strains, Phase III (KMG-III): the genomes of soil and plant-associated and newly described type strains.</title>
        <authorList>
            <person name="Whitman W."/>
        </authorList>
    </citation>
    <scope>NUCLEOTIDE SEQUENCE [LARGE SCALE GENOMIC DNA]</scope>
    <source>
        <strain evidence="2 3">CGMCC 1.12398</strain>
    </source>
</reference>
<comment type="caution">
    <text evidence="2">The sequence shown here is derived from an EMBL/GenBank/DDBJ whole genome shotgun (WGS) entry which is preliminary data.</text>
</comment>
<evidence type="ECO:0000313" key="3">
    <source>
        <dbReference type="Proteomes" id="UP000249620"/>
    </source>
</evidence>
<accession>A0A327YMU6</accession>
<evidence type="ECO:0008006" key="4">
    <source>
        <dbReference type="Google" id="ProtNLM"/>
    </source>
</evidence>
<dbReference type="PROSITE" id="PS51257">
    <property type="entry name" value="PROKAR_LIPOPROTEIN"/>
    <property type="match status" value="1"/>
</dbReference>
<protein>
    <recommendedName>
        <fullName evidence="4">YtkA-like protein</fullName>
    </recommendedName>
</protein>
<dbReference type="RefSeq" id="WP_111567265.1">
    <property type="nucleotide sequence ID" value="NZ_QLMI01000005.1"/>
</dbReference>
<feature type="chain" id="PRO_5016293791" description="YtkA-like protein" evidence="1">
    <location>
        <begin position="23"/>
        <end position="281"/>
    </location>
</feature>